<dbReference type="Proteomes" id="UP000553766">
    <property type="component" value="Unassembled WGS sequence"/>
</dbReference>
<accession>A0A840WVH5</accession>
<protein>
    <recommendedName>
        <fullName evidence="4">VCBS repeat-containing protein</fullName>
    </recommendedName>
</protein>
<feature type="chain" id="PRO_5033034890" description="VCBS repeat-containing protein" evidence="1">
    <location>
        <begin position="22"/>
        <end position="282"/>
    </location>
</feature>
<dbReference type="RefSeq" id="WP_184007636.1">
    <property type="nucleotide sequence ID" value="NZ_JACIJS010000001.1"/>
</dbReference>
<sequence length="282" mass="29620">MIRAALLPILMVSMACGPASLLPDGTVLPDGDLSTLDEAQRGGVFAVLGGITAPEDLRVAQCDLSFDDQPELIVFGTGPDQCDAATGDCLNWVLEATEDGWLPVMEGAGSVQIAISSSMGRPDLVTTQNDGALIVQKFDGVAWRASLEGLIYGEAEEDLAGYGTPDDFGYLSVAWGGEASDVAAYHAAKTIVDRTTLEVGLADLNEDGVAEVILRSISQAGCGRDGCDHWVYDASGPSPALLMEAQGTDMEVLATSANGYRDLGLWTRAGLMLHRFDGAAYR</sequence>
<gene>
    <name evidence="2" type="ORF">FHS89_000242</name>
</gene>
<comment type="caution">
    <text evidence="2">The sequence shown here is derived from an EMBL/GenBank/DDBJ whole genome shotgun (WGS) entry which is preliminary data.</text>
</comment>
<dbReference type="AlphaFoldDB" id="A0A840WVH5"/>
<evidence type="ECO:0000313" key="2">
    <source>
        <dbReference type="EMBL" id="MBB5514244.1"/>
    </source>
</evidence>
<keyword evidence="3" id="KW-1185">Reference proteome</keyword>
<organism evidence="2 3">
    <name type="scientific">Rubricella aquisinus</name>
    <dbReference type="NCBI Taxonomy" id="2028108"/>
    <lineage>
        <taxon>Bacteria</taxon>
        <taxon>Pseudomonadati</taxon>
        <taxon>Pseudomonadota</taxon>
        <taxon>Alphaproteobacteria</taxon>
        <taxon>Rhodobacterales</taxon>
        <taxon>Paracoccaceae</taxon>
        <taxon>Rubricella</taxon>
    </lineage>
</organism>
<feature type="signal peptide" evidence="1">
    <location>
        <begin position="1"/>
        <end position="21"/>
    </location>
</feature>
<proteinExistence type="predicted"/>
<name>A0A840WVH5_9RHOB</name>
<dbReference type="EMBL" id="JACIJS010000001">
    <property type="protein sequence ID" value="MBB5514244.1"/>
    <property type="molecule type" value="Genomic_DNA"/>
</dbReference>
<evidence type="ECO:0008006" key="4">
    <source>
        <dbReference type="Google" id="ProtNLM"/>
    </source>
</evidence>
<evidence type="ECO:0000256" key="1">
    <source>
        <dbReference type="SAM" id="SignalP"/>
    </source>
</evidence>
<evidence type="ECO:0000313" key="3">
    <source>
        <dbReference type="Proteomes" id="UP000553766"/>
    </source>
</evidence>
<dbReference type="PROSITE" id="PS51257">
    <property type="entry name" value="PROKAR_LIPOPROTEIN"/>
    <property type="match status" value="1"/>
</dbReference>
<reference evidence="2 3" key="1">
    <citation type="submission" date="2020-08" db="EMBL/GenBank/DDBJ databases">
        <title>Genomic Encyclopedia of Type Strains, Phase IV (KMG-IV): sequencing the most valuable type-strain genomes for metagenomic binning, comparative biology and taxonomic classification.</title>
        <authorList>
            <person name="Goeker M."/>
        </authorList>
    </citation>
    <scope>NUCLEOTIDE SEQUENCE [LARGE SCALE GENOMIC DNA]</scope>
    <source>
        <strain evidence="2 3">DSM 103377</strain>
    </source>
</reference>
<keyword evidence="1" id="KW-0732">Signal</keyword>